<dbReference type="InterPro" id="IPR002569">
    <property type="entry name" value="Met_Sox_Rdtase_MsrA_dom"/>
</dbReference>
<dbReference type="InterPro" id="IPR050162">
    <property type="entry name" value="MsrA_MetSO_reductase"/>
</dbReference>
<organism evidence="6 7">
    <name type="scientific">Gordonia alkaliphila</name>
    <dbReference type="NCBI Taxonomy" id="1053547"/>
    <lineage>
        <taxon>Bacteria</taxon>
        <taxon>Bacillati</taxon>
        <taxon>Actinomycetota</taxon>
        <taxon>Actinomycetes</taxon>
        <taxon>Mycobacteriales</taxon>
        <taxon>Gordoniaceae</taxon>
        <taxon>Gordonia</taxon>
    </lineage>
</organism>
<comment type="similarity">
    <text evidence="4">Belongs to the MsrA Met sulfoxide reductase family.</text>
</comment>
<dbReference type="Proteomes" id="UP001500822">
    <property type="component" value="Unassembled WGS sequence"/>
</dbReference>
<evidence type="ECO:0000256" key="4">
    <source>
        <dbReference type="HAMAP-Rule" id="MF_01401"/>
    </source>
</evidence>
<dbReference type="Gene3D" id="3.30.1060.10">
    <property type="entry name" value="Peptide methionine sulphoxide reductase MsrA"/>
    <property type="match status" value="1"/>
</dbReference>
<dbReference type="InterPro" id="IPR036509">
    <property type="entry name" value="Met_Sox_Rdtase_MsrA_sf"/>
</dbReference>
<dbReference type="EMBL" id="BAABIE010000003">
    <property type="protein sequence ID" value="GAA4743062.1"/>
    <property type="molecule type" value="Genomic_DNA"/>
</dbReference>
<evidence type="ECO:0000313" key="6">
    <source>
        <dbReference type="EMBL" id="GAA4743062.1"/>
    </source>
</evidence>
<evidence type="ECO:0000313" key="7">
    <source>
        <dbReference type="Proteomes" id="UP001500822"/>
    </source>
</evidence>
<comment type="function">
    <text evidence="4">Has an important function as a repair enzyme for proteins that have been inactivated by oxidation. Catalyzes the reversible oxidation-reduction of methionine sulfoxide in proteins to methionine.</text>
</comment>
<evidence type="ECO:0000256" key="2">
    <source>
        <dbReference type="ARBA" id="ARBA00047806"/>
    </source>
</evidence>
<evidence type="ECO:0000256" key="1">
    <source>
        <dbReference type="ARBA" id="ARBA00023002"/>
    </source>
</evidence>
<dbReference type="Pfam" id="PF01625">
    <property type="entry name" value="PMSR"/>
    <property type="match status" value="1"/>
</dbReference>
<gene>
    <name evidence="4 6" type="primary">msrA</name>
    <name evidence="6" type="ORF">GCM10023217_09640</name>
</gene>
<sequence>MSLFDRIMAAADVKRVMVSPEKALPGRAEALPIPAVHALLGHPLRGSADADGTYAHGGLGRWPAPLHTIVLAGGCFWGVEEIFWQVPGVYTTAVGYAGGYTPNPTYEEVCTAQTGHTEATLVVFDPAQVSVEDLLALFFTSHDPTQEMRQGNDVGTQYRSAIYTSTAADAEAAAAAAQRFAPVLAAAGFGPVTTEIGELSAVGDGHFYYAEPVHQQYLHHNPHGYRCHASTGLTFPTAG</sequence>
<comment type="catalytic activity">
    <reaction evidence="3 4">
        <text>[thioredoxin]-disulfide + L-methionine + H2O = L-methionine (S)-S-oxide + [thioredoxin]-dithiol</text>
        <dbReference type="Rhea" id="RHEA:19993"/>
        <dbReference type="Rhea" id="RHEA-COMP:10698"/>
        <dbReference type="Rhea" id="RHEA-COMP:10700"/>
        <dbReference type="ChEBI" id="CHEBI:15377"/>
        <dbReference type="ChEBI" id="CHEBI:29950"/>
        <dbReference type="ChEBI" id="CHEBI:50058"/>
        <dbReference type="ChEBI" id="CHEBI:57844"/>
        <dbReference type="ChEBI" id="CHEBI:58772"/>
        <dbReference type="EC" id="1.8.4.11"/>
    </reaction>
</comment>
<dbReference type="SUPFAM" id="SSF55068">
    <property type="entry name" value="Peptide methionine sulfoxide reductase"/>
    <property type="match status" value="1"/>
</dbReference>
<dbReference type="PANTHER" id="PTHR42799">
    <property type="entry name" value="MITOCHONDRIAL PEPTIDE METHIONINE SULFOXIDE REDUCTASE"/>
    <property type="match status" value="1"/>
</dbReference>
<name>A0ABP8Z0K3_9ACTN</name>
<reference evidence="7" key="1">
    <citation type="journal article" date="2019" name="Int. J. Syst. Evol. Microbiol.">
        <title>The Global Catalogue of Microorganisms (GCM) 10K type strain sequencing project: providing services to taxonomists for standard genome sequencing and annotation.</title>
        <authorList>
            <consortium name="The Broad Institute Genomics Platform"/>
            <consortium name="The Broad Institute Genome Sequencing Center for Infectious Disease"/>
            <person name="Wu L."/>
            <person name="Ma J."/>
        </authorList>
    </citation>
    <scope>NUCLEOTIDE SEQUENCE [LARGE SCALE GENOMIC DNA]</scope>
    <source>
        <strain evidence="7">JCM 18077</strain>
    </source>
</reference>
<feature type="domain" description="Peptide methionine sulphoxide reductase MsrA" evidence="5">
    <location>
        <begin position="68"/>
        <end position="226"/>
    </location>
</feature>
<keyword evidence="7" id="KW-1185">Reference proteome</keyword>
<dbReference type="EC" id="1.8.4.11" evidence="4"/>
<dbReference type="NCBIfam" id="TIGR00401">
    <property type="entry name" value="msrA"/>
    <property type="match status" value="1"/>
</dbReference>
<protein>
    <recommendedName>
        <fullName evidence="4">Peptide methionine sulfoxide reductase MsrA</fullName>
        <shortName evidence="4">Protein-methionine-S-oxide reductase</shortName>
        <ecNumber evidence="4">1.8.4.11</ecNumber>
    </recommendedName>
    <alternativeName>
        <fullName evidence="4">Peptide-methionine (S)-S-oxide reductase</fullName>
        <shortName evidence="4">Peptide Met(O) reductase</shortName>
    </alternativeName>
</protein>
<evidence type="ECO:0000259" key="5">
    <source>
        <dbReference type="Pfam" id="PF01625"/>
    </source>
</evidence>
<evidence type="ECO:0000256" key="3">
    <source>
        <dbReference type="ARBA" id="ARBA00048782"/>
    </source>
</evidence>
<comment type="catalytic activity">
    <reaction evidence="2 4">
        <text>L-methionyl-[protein] + [thioredoxin]-disulfide + H2O = L-methionyl-(S)-S-oxide-[protein] + [thioredoxin]-dithiol</text>
        <dbReference type="Rhea" id="RHEA:14217"/>
        <dbReference type="Rhea" id="RHEA-COMP:10698"/>
        <dbReference type="Rhea" id="RHEA-COMP:10700"/>
        <dbReference type="Rhea" id="RHEA-COMP:12313"/>
        <dbReference type="Rhea" id="RHEA-COMP:12315"/>
        <dbReference type="ChEBI" id="CHEBI:15377"/>
        <dbReference type="ChEBI" id="CHEBI:16044"/>
        <dbReference type="ChEBI" id="CHEBI:29950"/>
        <dbReference type="ChEBI" id="CHEBI:44120"/>
        <dbReference type="ChEBI" id="CHEBI:50058"/>
        <dbReference type="EC" id="1.8.4.11"/>
    </reaction>
</comment>
<dbReference type="HAMAP" id="MF_01401">
    <property type="entry name" value="MsrA"/>
    <property type="match status" value="1"/>
</dbReference>
<feature type="active site" evidence="4">
    <location>
        <position position="75"/>
    </location>
</feature>
<dbReference type="PANTHER" id="PTHR42799:SF2">
    <property type="entry name" value="MITOCHONDRIAL PEPTIDE METHIONINE SULFOXIDE REDUCTASE"/>
    <property type="match status" value="1"/>
</dbReference>
<dbReference type="RefSeq" id="WP_345312631.1">
    <property type="nucleotide sequence ID" value="NZ_BAABIE010000003.1"/>
</dbReference>
<proteinExistence type="inferred from homology"/>
<comment type="caution">
    <text evidence="6">The sequence shown here is derived from an EMBL/GenBank/DDBJ whole genome shotgun (WGS) entry which is preliminary data.</text>
</comment>
<accession>A0ABP8Z0K3</accession>
<keyword evidence="1 4" id="KW-0560">Oxidoreductase</keyword>